<name>A0A812WUC1_9DINO</name>
<accession>A0A812WUC1</accession>
<keyword evidence="3" id="KW-1185">Reference proteome</keyword>
<comment type="caution">
    <text evidence="2">The sequence shown here is derived from an EMBL/GenBank/DDBJ whole genome shotgun (WGS) entry which is preliminary data.</text>
</comment>
<dbReference type="OrthoDB" id="447716at2759"/>
<gene>
    <name evidence="2" type="ORF">SNEC2469_LOCUS20262</name>
</gene>
<sequence length="147" mass="15900">CYAYRAIHLERGGAEEVRRECRGGSSSEPSRLLLGGRSALQTLPTPRQKAAVEALLTWMARSRSGVVDHHGDFNDGAEEASEALLDTNDTTQKLCREAQAGEPGTEAQKACGMQPSDAGSLKPGPVGWLRKLPKGEENPPPPKRRRI</sequence>
<protein>
    <submittedName>
        <fullName evidence="2">Uncharacterized protein</fullName>
    </submittedName>
</protein>
<evidence type="ECO:0000313" key="2">
    <source>
        <dbReference type="EMBL" id="CAE7703301.1"/>
    </source>
</evidence>
<evidence type="ECO:0000256" key="1">
    <source>
        <dbReference type="SAM" id="MobiDB-lite"/>
    </source>
</evidence>
<dbReference type="AlphaFoldDB" id="A0A812WUC1"/>
<proteinExistence type="predicted"/>
<feature type="non-terminal residue" evidence="2">
    <location>
        <position position="1"/>
    </location>
</feature>
<dbReference type="Proteomes" id="UP000601435">
    <property type="component" value="Unassembled WGS sequence"/>
</dbReference>
<reference evidence="2" key="1">
    <citation type="submission" date="2021-02" db="EMBL/GenBank/DDBJ databases">
        <authorList>
            <person name="Dougan E. K."/>
            <person name="Rhodes N."/>
            <person name="Thang M."/>
            <person name="Chan C."/>
        </authorList>
    </citation>
    <scope>NUCLEOTIDE SEQUENCE</scope>
</reference>
<dbReference type="EMBL" id="CAJNJA010035152">
    <property type="protein sequence ID" value="CAE7703301.1"/>
    <property type="molecule type" value="Genomic_DNA"/>
</dbReference>
<organism evidence="2 3">
    <name type="scientific">Symbiodinium necroappetens</name>
    <dbReference type="NCBI Taxonomy" id="1628268"/>
    <lineage>
        <taxon>Eukaryota</taxon>
        <taxon>Sar</taxon>
        <taxon>Alveolata</taxon>
        <taxon>Dinophyceae</taxon>
        <taxon>Suessiales</taxon>
        <taxon>Symbiodiniaceae</taxon>
        <taxon>Symbiodinium</taxon>
    </lineage>
</organism>
<evidence type="ECO:0000313" key="3">
    <source>
        <dbReference type="Proteomes" id="UP000601435"/>
    </source>
</evidence>
<feature type="region of interest" description="Disordered" evidence="1">
    <location>
        <begin position="99"/>
        <end position="147"/>
    </location>
</feature>